<feature type="compositionally biased region" description="Basic and acidic residues" evidence="1">
    <location>
        <begin position="64"/>
        <end position="74"/>
    </location>
</feature>
<proteinExistence type="predicted"/>
<dbReference type="AlphaFoldDB" id="A0A437AAH9"/>
<dbReference type="EMBL" id="SAEB01000003">
    <property type="protein sequence ID" value="RVD88098.1"/>
    <property type="molecule type" value="Genomic_DNA"/>
</dbReference>
<evidence type="ECO:0000313" key="2">
    <source>
        <dbReference type="EMBL" id="RVD88098.1"/>
    </source>
</evidence>
<keyword evidence="3" id="KW-1185">Reference proteome</keyword>
<evidence type="ECO:0000313" key="3">
    <source>
        <dbReference type="Proteomes" id="UP000283090"/>
    </source>
</evidence>
<dbReference type="VEuPathDB" id="FungiDB:DFL_002295"/>
<accession>A0A437AAH9</accession>
<feature type="region of interest" description="Disordered" evidence="1">
    <location>
        <begin position="1"/>
        <end position="23"/>
    </location>
</feature>
<sequence>MLSDIPQRGCSQTDSKQRGISRPLLEEYEMRGPEISKPYFPSDYFTSSGIVGDSERPTEDDDERLTVLREKRIL</sequence>
<protein>
    <submittedName>
        <fullName evidence="2">Uncharacterized protein</fullName>
    </submittedName>
</protein>
<feature type="region of interest" description="Disordered" evidence="1">
    <location>
        <begin position="48"/>
        <end position="74"/>
    </location>
</feature>
<evidence type="ECO:0000256" key="1">
    <source>
        <dbReference type="SAM" id="MobiDB-lite"/>
    </source>
</evidence>
<gene>
    <name evidence="2" type="ORF">DFL_002295</name>
</gene>
<organism evidence="2 3">
    <name type="scientific">Arthrobotrys flagrans</name>
    <name type="common">Nematode-trapping fungus</name>
    <name type="synonym">Trichothecium flagrans</name>
    <dbReference type="NCBI Taxonomy" id="97331"/>
    <lineage>
        <taxon>Eukaryota</taxon>
        <taxon>Fungi</taxon>
        <taxon>Dikarya</taxon>
        <taxon>Ascomycota</taxon>
        <taxon>Pezizomycotina</taxon>
        <taxon>Orbiliomycetes</taxon>
        <taxon>Orbiliales</taxon>
        <taxon>Orbiliaceae</taxon>
        <taxon>Arthrobotrys</taxon>
    </lineage>
</organism>
<dbReference type="Proteomes" id="UP000283090">
    <property type="component" value="Unassembled WGS sequence"/>
</dbReference>
<dbReference type="GeneID" id="93584606"/>
<dbReference type="RefSeq" id="XP_067493642.1">
    <property type="nucleotide sequence ID" value="XM_067631059.1"/>
</dbReference>
<name>A0A437AAH9_ARTFL</name>
<reference evidence="2 3" key="1">
    <citation type="submission" date="2019-01" db="EMBL/GenBank/DDBJ databases">
        <title>Intercellular communication is required for trap formation in the nematode-trapping fungus Duddingtonia flagrans.</title>
        <authorList>
            <person name="Youssar L."/>
            <person name="Wernet V."/>
            <person name="Hensel N."/>
            <person name="Hildebrandt H.-G."/>
            <person name="Fischer R."/>
        </authorList>
    </citation>
    <scope>NUCLEOTIDE SEQUENCE [LARGE SCALE GENOMIC DNA]</scope>
    <source>
        <strain evidence="2 3">CBS H-5679</strain>
    </source>
</reference>
<comment type="caution">
    <text evidence="2">The sequence shown here is derived from an EMBL/GenBank/DDBJ whole genome shotgun (WGS) entry which is preliminary data.</text>
</comment>